<protein>
    <recommendedName>
        <fullName evidence="7">UvrD-like helicase ATP-binding domain-containing protein</fullName>
    </recommendedName>
</protein>
<keyword evidence="6" id="KW-0175">Coiled coil</keyword>
<accession>A0A0R1RG65</accession>
<dbReference type="InterPro" id="IPR000212">
    <property type="entry name" value="DNA_helicase_UvrD/REP"/>
</dbReference>
<dbReference type="GO" id="GO:0005524">
    <property type="term" value="F:ATP binding"/>
    <property type="evidence" value="ECO:0007669"/>
    <property type="project" value="UniProtKB-UniRule"/>
</dbReference>
<dbReference type="PANTHER" id="PTHR11070:SF17">
    <property type="entry name" value="DNA HELICASE IV"/>
    <property type="match status" value="1"/>
</dbReference>
<feature type="domain" description="UvrD-like helicase ATP-binding" evidence="7">
    <location>
        <begin position="202"/>
        <end position="463"/>
    </location>
</feature>
<dbReference type="RefSeq" id="WP_056962298.1">
    <property type="nucleotide sequence ID" value="NZ_AZEU01000018.1"/>
</dbReference>
<dbReference type="GO" id="GO:0003677">
    <property type="term" value="F:DNA binding"/>
    <property type="evidence" value="ECO:0007669"/>
    <property type="project" value="InterPro"/>
</dbReference>
<reference evidence="8 9" key="1">
    <citation type="journal article" date="2015" name="Genome Announc.">
        <title>Expanding the biotechnology potential of lactobacilli through comparative genomics of 213 strains and associated genera.</title>
        <authorList>
            <person name="Sun Z."/>
            <person name="Harris H.M."/>
            <person name="McCann A."/>
            <person name="Guo C."/>
            <person name="Argimon S."/>
            <person name="Zhang W."/>
            <person name="Yang X."/>
            <person name="Jeffery I.B."/>
            <person name="Cooney J.C."/>
            <person name="Kagawa T.F."/>
            <person name="Liu W."/>
            <person name="Song Y."/>
            <person name="Salvetti E."/>
            <person name="Wrobel A."/>
            <person name="Rasinkangas P."/>
            <person name="Parkhill J."/>
            <person name="Rea M.C."/>
            <person name="O'Sullivan O."/>
            <person name="Ritari J."/>
            <person name="Douillard F.P."/>
            <person name="Paul Ross R."/>
            <person name="Yang R."/>
            <person name="Briner A.E."/>
            <person name="Felis G.E."/>
            <person name="de Vos W.M."/>
            <person name="Barrangou R."/>
            <person name="Klaenhammer T.R."/>
            <person name="Caufield P.W."/>
            <person name="Cui Y."/>
            <person name="Zhang H."/>
            <person name="O'Toole P.W."/>
        </authorList>
    </citation>
    <scope>NUCLEOTIDE SEQUENCE [LARGE SCALE GENOMIC DNA]</scope>
    <source>
        <strain evidence="8 9">DSM 13343</strain>
    </source>
</reference>
<dbReference type="Proteomes" id="UP000051790">
    <property type="component" value="Unassembled WGS sequence"/>
</dbReference>
<dbReference type="SUPFAM" id="SSF52540">
    <property type="entry name" value="P-loop containing nucleoside triphosphate hydrolases"/>
    <property type="match status" value="1"/>
</dbReference>
<sequence>MMDEIQHLAEIYQQLTTDVQDLTQKLADLQVEGRAMKQQLATEGHLDLGSMTETLDTFASIEANNRLIDTLNSRYDAAVVRLAHAQLLVPQAYFAKMSLDYGDGPEAFYLGKVGYADVDAHDLVYDWRAPMADAYCANRTGATTYAANGREIPVEVVGRTQFVIDHARLIHAIDSRNAVGDPLLLAVLAQDRTGGLQEITATIQQEQNAIIRESQAPVVLVDGVAGSGKTSVMLQRVAYQLFQHRGDWSADQILIITLNPAFGQYIKGVLPSLGEAEAMTVTYPRLLNQFASRFGLEDMYPDDEQLAAIDAALAQPGKAFIGQVGQLAWDQSDASQSFLLRMQRVWRWLKATDQIPEDLEAWLDFDDFAQQFDLRKLSHLDRLYLLLKLTAYQQNELKSVFIDEAQDYPDAMWRVIRSIFARTELTIVGDPSQKLFGASVPIADYFADRRIVNRQLTTSYRATGAITATFAQYAGPHWAGQIKAVQAQGMAPMTIEPNQLAETLADFKASSTQSIAIITPDATEAEQLSQTIDGQLLTAISQKTVKPGINILPLTLAKGLEFDFVIVWHWQSDYYQDPEFGDKRRYVAASRGTKQLVFVEGPAGK</sequence>
<evidence type="ECO:0000313" key="9">
    <source>
        <dbReference type="Proteomes" id="UP000051790"/>
    </source>
</evidence>
<dbReference type="GO" id="GO:0005829">
    <property type="term" value="C:cytosol"/>
    <property type="evidence" value="ECO:0007669"/>
    <property type="project" value="TreeGrafter"/>
</dbReference>
<keyword evidence="9" id="KW-1185">Reference proteome</keyword>
<dbReference type="GO" id="GO:0016787">
    <property type="term" value="F:hydrolase activity"/>
    <property type="evidence" value="ECO:0007669"/>
    <property type="project" value="UniProtKB-UniRule"/>
</dbReference>
<evidence type="ECO:0000256" key="5">
    <source>
        <dbReference type="PROSITE-ProRule" id="PRU00560"/>
    </source>
</evidence>
<keyword evidence="1 5" id="KW-0547">Nucleotide-binding</keyword>
<dbReference type="PROSITE" id="PS51198">
    <property type="entry name" value="UVRD_HELICASE_ATP_BIND"/>
    <property type="match status" value="1"/>
</dbReference>
<name>A0A0R1RG65_9LACO</name>
<dbReference type="PANTHER" id="PTHR11070">
    <property type="entry name" value="UVRD / RECB / PCRA DNA HELICASE FAMILY MEMBER"/>
    <property type="match status" value="1"/>
</dbReference>
<proteinExistence type="predicted"/>
<evidence type="ECO:0000256" key="2">
    <source>
        <dbReference type="ARBA" id="ARBA00022801"/>
    </source>
</evidence>
<gene>
    <name evidence="8" type="ORF">FD01_GL001292</name>
</gene>
<keyword evidence="3 5" id="KW-0347">Helicase</keyword>
<comment type="caution">
    <text evidence="8">The sequence shown here is derived from an EMBL/GenBank/DDBJ whole genome shotgun (WGS) entry which is preliminary data.</text>
</comment>
<dbReference type="InterPro" id="IPR027417">
    <property type="entry name" value="P-loop_NTPase"/>
</dbReference>
<feature type="coiled-coil region" evidence="6">
    <location>
        <begin position="5"/>
        <end position="39"/>
    </location>
</feature>
<evidence type="ECO:0000256" key="1">
    <source>
        <dbReference type="ARBA" id="ARBA00022741"/>
    </source>
</evidence>
<evidence type="ECO:0000256" key="3">
    <source>
        <dbReference type="ARBA" id="ARBA00022806"/>
    </source>
</evidence>
<keyword evidence="4 5" id="KW-0067">ATP-binding</keyword>
<dbReference type="Pfam" id="PF13245">
    <property type="entry name" value="AAA_19"/>
    <property type="match status" value="1"/>
</dbReference>
<dbReference type="GO" id="GO:0000725">
    <property type="term" value="P:recombinational repair"/>
    <property type="evidence" value="ECO:0007669"/>
    <property type="project" value="TreeGrafter"/>
</dbReference>
<feature type="binding site" evidence="5">
    <location>
        <begin position="223"/>
        <end position="230"/>
    </location>
    <ligand>
        <name>ATP</name>
        <dbReference type="ChEBI" id="CHEBI:30616"/>
    </ligand>
</feature>
<evidence type="ECO:0000313" key="8">
    <source>
        <dbReference type="EMBL" id="KRL53189.1"/>
    </source>
</evidence>
<evidence type="ECO:0000256" key="4">
    <source>
        <dbReference type="ARBA" id="ARBA00022840"/>
    </source>
</evidence>
<dbReference type="GO" id="GO:0043138">
    <property type="term" value="F:3'-5' DNA helicase activity"/>
    <property type="evidence" value="ECO:0007669"/>
    <property type="project" value="TreeGrafter"/>
</dbReference>
<organism evidence="8 9">
    <name type="scientific">Lacticaseibacillus manihotivorans DSM 13343 = JCM 12514</name>
    <dbReference type="NCBI Taxonomy" id="1423769"/>
    <lineage>
        <taxon>Bacteria</taxon>
        <taxon>Bacillati</taxon>
        <taxon>Bacillota</taxon>
        <taxon>Bacilli</taxon>
        <taxon>Lactobacillales</taxon>
        <taxon>Lactobacillaceae</taxon>
        <taxon>Lacticaseibacillus</taxon>
    </lineage>
</organism>
<dbReference type="EMBL" id="AZEU01000018">
    <property type="protein sequence ID" value="KRL53189.1"/>
    <property type="molecule type" value="Genomic_DNA"/>
</dbReference>
<dbReference type="Gene3D" id="3.40.50.300">
    <property type="entry name" value="P-loop containing nucleotide triphosphate hydrolases"/>
    <property type="match status" value="2"/>
</dbReference>
<evidence type="ECO:0000259" key="7">
    <source>
        <dbReference type="PROSITE" id="PS51198"/>
    </source>
</evidence>
<dbReference type="PATRIC" id="fig|1423769.4.peg.1392"/>
<evidence type="ECO:0000256" key="6">
    <source>
        <dbReference type="SAM" id="Coils"/>
    </source>
</evidence>
<dbReference type="InterPro" id="IPR014016">
    <property type="entry name" value="UvrD-like_ATP-bd"/>
</dbReference>
<dbReference type="OrthoDB" id="9787585at2"/>
<keyword evidence="2 5" id="KW-0378">Hydrolase</keyword>
<dbReference type="AlphaFoldDB" id="A0A0R1RG65"/>